<comment type="cofactor">
    <cofactor evidence="1">
        <name>Zn(2+)</name>
        <dbReference type="ChEBI" id="CHEBI:29105"/>
    </cofactor>
</comment>
<feature type="active site" description="Proton donor/acceptor" evidence="3">
    <location>
        <position position="228"/>
    </location>
</feature>
<dbReference type="Proteomes" id="UP000271098">
    <property type="component" value="Unassembled WGS sequence"/>
</dbReference>
<feature type="domain" description="Peptidase M14" evidence="4">
    <location>
        <begin position="1"/>
        <end position="264"/>
    </location>
</feature>
<dbReference type="PANTHER" id="PTHR11705:SF54">
    <property type="entry name" value="SHKT DOMAIN-CONTAINING PROTEIN"/>
    <property type="match status" value="1"/>
</dbReference>
<dbReference type="SUPFAM" id="SSF53187">
    <property type="entry name" value="Zn-dependent exopeptidases"/>
    <property type="match status" value="1"/>
</dbReference>
<proteinExistence type="inferred from homology"/>
<dbReference type="Gene3D" id="3.40.630.10">
    <property type="entry name" value="Zn peptidases"/>
    <property type="match status" value="2"/>
</dbReference>
<gene>
    <name evidence="5" type="ORF">GPUH_LOCUS17027</name>
</gene>
<dbReference type="OrthoDB" id="3626597at2759"/>
<sequence>MHCRMMLEREGQQESNFRGLTTFTSSSVLDSFMRRLKDFDSSRNKAKYGFGDFQIGNPIGRTDKRIVWVDGGMHAREWAAIHTALFFIDQLISQYGIDPQITSYVDTLNFYIVPAANPDGYEYSRSDITPRKLAQARTSAQKYTKAVGLSVNPKRVDAYITLHTYSQMWIHPYNHQRHSFPSDVNDLVRIHLRKLIWKMTKNLSDPSAGGSDDWAKAKAGVKFVYLLELRPGEEEWDGFLLDRRQLIPTGRETWAGVRVVIDAIMKSQSSLLLLLTFQIYTLSHLTPDFFVT</sequence>
<evidence type="ECO:0000259" key="4">
    <source>
        <dbReference type="PROSITE" id="PS52035"/>
    </source>
</evidence>
<reference evidence="7" key="1">
    <citation type="submission" date="2016-06" db="UniProtKB">
        <authorList>
            <consortium name="WormBaseParasite"/>
        </authorList>
    </citation>
    <scope>IDENTIFICATION</scope>
</reference>
<evidence type="ECO:0000256" key="2">
    <source>
        <dbReference type="ARBA" id="ARBA00005988"/>
    </source>
</evidence>
<dbReference type="Pfam" id="PF00246">
    <property type="entry name" value="Peptidase_M14"/>
    <property type="match status" value="2"/>
</dbReference>
<dbReference type="GO" id="GO:0004181">
    <property type="term" value="F:metallocarboxypeptidase activity"/>
    <property type="evidence" value="ECO:0007669"/>
    <property type="project" value="InterPro"/>
</dbReference>
<comment type="similarity">
    <text evidence="2 3">Belongs to the peptidase M14 family.</text>
</comment>
<dbReference type="GO" id="GO:0005615">
    <property type="term" value="C:extracellular space"/>
    <property type="evidence" value="ECO:0007669"/>
    <property type="project" value="TreeGrafter"/>
</dbReference>
<dbReference type="InterPro" id="IPR000834">
    <property type="entry name" value="Peptidase_M14"/>
</dbReference>
<name>A0A183E7T9_9BILA</name>
<dbReference type="PANTHER" id="PTHR11705">
    <property type="entry name" value="PROTEASE FAMILY M14 CARBOXYPEPTIDASE A,B"/>
    <property type="match status" value="1"/>
</dbReference>
<evidence type="ECO:0000313" key="7">
    <source>
        <dbReference type="WBParaSite" id="GPUH_0001705201-mRNA-1"/>
    </source>
</evidence>
<protein>
    <submittedName>
        <fullName evidence="7">Peptidase_M14 domain-containing protein</fullName>
    </submittedName>
</protein>
<dbReference type="GO" id="GO:0006508">
    <property type="term" value="P:proteolysis"/>
    <property type="evidence" value="ECO:0007669"/>
    <property type="project" value="InterPro"/>
</dbReference>
<keyword evidence="6" id="KW-1185">Reference proteome</keyword>
<dbReference type="AlphaFoldDB" id="A0A183E7T9"/>
<reference evidence="5 6" key="2">
    <citation type="submission" date="2018-11" db="EMBL/GenBank/DDBJ databases">
        <authorList>
            <consortium name="Pathogen Informatics"/>
        </authorList>
    </citation>
    <scope>NUCLEOTIDE SEQUENCE [LARGE SCALE GENOMIC DNA]</scope>
</reference>
<evidence type="ECO:0000313" key="6">
    <source>
        <dbReference type="Proteomes" id="UP000271098"/>
    </source>
</evidence>
<evidence type="ECO:0000256" key="1">
    <source>
        <dbReference type="ARBA" id="ARBA00001947"/>
    </source>
</evidence>
<dbReference type="SMART" id="SM00631">
    <property type="entry name" value="Zn_pept"/>
    <property type="match status" value="1"/>
</dbReference>
<dbReference type="PROSITE" id="PS52035">
    <property type="entry name" value="PEPTIDASE_M14"/>
    <property type="match status" value="1"/>
</dbReference>
<dbReference type="GO" id="GO:0008270">
    <property type="term" value="F:zinc ion binding"/>
    <property type="evidence" value="ECO:0007669"/>
    <property type="project" value="InterPro"/>
</dbReference>
<organism evidence="7">
    <name type="scientific">Gongylonema pulchrum</name>
    <dbReference type="NCBI Taxonomy" id="637853"/>
    <lineage>
        <taxon>Eukaryota</taxon>
        <taxon>Metazoa</taxon>
        <taxon>Ecdysozoa</taxon>
        <taxon>Nematoda</taxon>
        <taxon>Chromadorea</taxon>
        <taxon>Rhabditida</taxon>
        <taxon>Spirurina</taxon>
        <taxon>Spiruromorpha</taxon>
        <taxon>Spiruroidea</taxon>
        <taxon>Gongylonematidae</taxon>
        <taxon>Gongylonema</taxon>
    </lineage>
</organism>
<evidence type="ECO:0000313" key="5">
    <source>
        <dbReference type="EMBL" id="VDN29028.1"/>
    </source>
</evidence>
<dbReference type="WBParaSite" id="GPUH_0001705201-mRNA-1">
    <property type="protein sequence ID" value="GPUH_0001705201-mRNA-1"/>
    <property type="gene ID" value="GPUH_0001705201"/>
</dbReference>
<dbReference type="EMBL" id="UYRT01084570">
    <property type="protein sequence ID" value="VDN29028.1"/>
    <property type="molecule type" value="Genomic_DNA"/>
</dbReference>
<evidence type="ECO:0000256" key="3">
    <source>
        <dbReference type="PROSITE-ProRule" id="PRU01379"/>
    </source>
</evidence>
<accession>A0A183E7T9</accession>